<sequence length="214" mass="23627">MPQPDTSSSIPVPTTRQRLDRAVSRLIHPDAPLSPGELQALQLRGVIREQVGGSFIKTEHPDSVLQRAVAAYCFGANLFTGRWAVSHSTAAWIHLSGPAPADFQAVSGHPRRMSRSKTRGIQVTMRKIEYMQAVETSLHQGLILSLGPILFTSVEQTIIDLLRFFPGNHQLRTVSELLPHCDEARLARTLASQRHLAGMETAIARYRQLVQPAA</sequence>
<evidence type="ECO:0000313" key="2">
    <source>
        <dbReference type="Proteomes" id="UP001224674"/>
    </source>
</evidence>
<name>A0AAJ6DCX6_9MICC</name>
<dbReference type="AlphaFoldDB" id="A0AAJ6DCX6"/>
<dbReference type="EMBL" id="CP122566">
    <property type="protein sequence ID" value="WGH93914.1"/>
    <property type="molecule type" value="Genomic_DNA"/>
</dbReference>
<evidence type="ECO:0008006" key="3">
    <source>
        <dbReference type="Google" id="ProtNLM"/>
    </source>
</evidence>
<accession>A0AAJ6DCX6</accession>
<proteinExistence type="predicted"/>
<reference evidence="1 2" key="1">
    <citation type="submission" date="2023-03" db="EMBL/GenBank/DDBJ databases">
        <title>Complete genome sequences of several Auritidibacter ignavus strains isolated from ear infections.</title>
        <authorList>
            <person name="Baehr T."/>
            <person name="Baumhoegger A.M."/>
        </authorList>
    </citation>
    <scope>NUCLEOTIDE SEQUENCE [LARGE SCALE GENOMIC DNA]</scope>
    <source>
        <strain evidence="1 2">BABAE-6</strain>
    </source>
</reference>
<dbReference type="Proteomes" id="UP001224674">
    <property type="component" value="Chromosome"/>
</dbReference>
<gene>
    <name evidence="1" type="ORF">QDX21_03695</name>
</gene>
<evidence type="ECO:0000313" key="1">
    <source>
        <dbReference type="EMBL" id="WGH93914.1"/>
    </source>
</evidence>
<protein>
    <recommendedName>
        <fullName evidence="3">AbiEi antitoxin C-terminal domain-containing protein</fullName>
    </recommendedName>
</protein>
<keyword evidence="2" id="KW-1185">Reference proteome</keyword>
<dbReference type="RefSeq" id="WP_279675183.1">
    <property type="nucleotide sequence ID" value="NZ_CP122566.1"/>
</dbReference>
<organism evidence="1 2">
    <name type="scientific">Auritidibacter ignavus</name>
    <dbReference type="NCBI Taxonomy" id="678932"/>
    <lineage>
        <taxon>Bacteria</taxon>
        <taxon>Bacillati</taxon>
        <taxon>Actinomycetota</taxon>
        <taxon>Actinomycetes</taxon>
        <taxon>Micrococcales</taxon>
        <taxon>Micrococcaceae</taxon>
        <taxon>Auritidibacter</taxon>
    </lineage>
</organism>